<dbReference type="RefSeq" id="WP_377378011.1">
    <property type="nucleotide sequence ID" value="NZ_JBHSSW010000009.1"/>
</dbReference>
<proteinExistence type="predicted"/>
<comment type="caution">
    <text evidence="7">The sequence shown here is derived from an EMBL/GenBank/DDBJ whole genome shotgun (WGS) entry which is preliminary data.</text>
</comment>
<dbReference type="PANTHER" id="PTHR30086:SF20">
    <property type="entry name" value="ARGININE EXPORTER PROTEIN ARGO-RELATED"/>
    <property type="match status" value="1"/>
</dbReference>
<feature type="transmembrane region" description="Helical" evidence="6">
    <location>
        <begin position="41"/>
        <end position="65"/>
    </location>
</feature>
<keyword evidence="2" id="KW-1003">Cell membrane</keyword>
<dbReference type="PANTHER" id="PTHR30086">
    <property type="entry name" value="ARGININE EXPORTER PROTEIN ARGO"/>
    <property type="match status" value="1"/>
</dbReference>
<keyword evidence="4 6" id="KW-1133">Transmembrane helix</keyword>
<evidence type="ECO:0000313" key="8">
    <source>
        <dbReference type="Proteomes" id="UP001596303"/>
    </source>
</evidence>
<evidence type="ECO:0000256" key="1">
    <source>
        <dbReference type="ARBA" id="ARBA00004651"/>
    </source>
</evidence>
<name>A0ABW1S999_9PROT</name>
<feature type="transmembrane region" description="Helical" evidence="6">
    <location>
        <begin position="6"/>
        <end position="29"/>
    </location>
</feature>
<organism evidence="7 8">
    <name type="scientific">Ponticaulis profundi</name>
    <dbReference type="NCBI Taxonomy" id="2665222"/>
    <lineage>
        <taxon>Bacteria</taxon>
        <taxon>Pseudomonadati</taxon>
        <taxon>Pseudomonadota</taxon>
        <taxon>Alphaproteobacteria</taxon>
        <taxon>Hyphomonadales</taxon>
        <taxon>Hyphomonadaceae</taxon>
        <taxon>Ponticaulis</taxon>
    </lineage>
</organism>
<evidence type="ECO:0000256" key="3">
    <source>
        <dbReference type="ARBA" id="ARBA00022692"/>
    </source>
</evidence>
<sequence length="218" mass="23275">MELELWISLVTLFAAGGLTPGPAVMLVIASSLRYGMALSMAAAIGICVANMIWITLAASGAGVLANQFPTVFLGLKVAGLIFICWLAWKTATQPVSRHFEEDVVSVLGVNARKPPKYGRVVTLFFKGFGLQLANPNALVFFGGLLPAFFDVSTPIFAQAVVMILTVTMTELFGLTVYAGGARALAHQFDNPRFARIFYVCAGLVMALSVAWALIAQLL</sequence>
<dbReference type="Proteomes" id="UP001596303">
    <property type="component" value="Unassembled WGS sequence"/>
</dbReference>
<reference evidence="8" key="1">
    <citation type="journal article" date="2019" name="Int. J. Syst. Evol. Microbiol.">
        <title>The Global Catalogue of Microorganisms (GCM) 10K type strain sequencing project: providing services to taxonomists for standard genome sequencing and annotation.</title>
        <authorList>
            <consortium name="The Broad Institute Genomics Platform"/>
            <consortium name="The Broad Institute Genome Sequencing Center for Infectious Disease"/>
            <person name="Wu L."/>
            <person name="Ma J."/>
        </authorList>
    </citation>
    <scope>NUCLEOTIDE SEQUENCE [LARGE SCALE GENOMIC DNA]</scope>
    <source>
        <strain evidence="8">CGMCC-1.15741</strain>
    </source>
</reference>
<evidence type="ECO:0000256" key="2">
    <source>
        <dbReference type="ARBA" id="ARBA00022475"/>
    </source>
</evidence>
<feature type="transmembrane region" description="Helical" evidence="6">
    <location>
        <begin position="71"/>
        <end position="88"/>
    </location>
</feature>
<evidence type="ECO:0000313" key="7">
    <source>
        <dbReference type="EMBL" id="MFC6198104.1"/>
    </source>
</evidence>
<feature type="transmembrane region" description="Helical" evidence="6">
    <location>
        <begin position="193"/>
        <end position="214"/>
    </location>
</feature>
<comment type="subcellular location">
    <subcellularLocation>
        <location evidence="1">Cell membrane</location>
        <topology evidence="1">Multi-pass membrane protein</topology>
    </subcellularLocation>
</comment>
<protein>
    <submittedName>
        <fullName evidence="7">LysE family translocator</fullName>
    </submittedName>
</protein>
<dbReference type="EMBL" id="JBHSSW010000009">
    <property type="protein sequence ID" value="MFC6198104.1"/>
    <property type="molecule type" value="Genomic_DNA"/>
</dbReference>
<keyword evidence="8" id="KW-1185">Reference proteome</keyword>
<dbReference type="InterPro" id="IPR001123">
    <property type="entry name" value="LeuE-type"/>
</dbReference>
<feature type="transmembrane region" description="Helical" evidence="6">
    <location>
        <begin position="123"/>
        <end position="149"/>
    </location>
</feature>
<gene>
    <name evidence="7" type="ORF">ACFQDM_08440</name>
</gene>
<keyword evidence="3 6" id="KW-0812">Transmembrane</keyword>
<keyword evidence="5 6" id="KW-0472">Membrane</keyword>
<feature type="transmembrane region" description="Helical" evidence="6">
    <location>
        <begin position="155"/>
        <end position="181"/>
    </location>
</feature>
<dbReference type="Pfam" id="PF01810">
    <property type="entry name" value="LysE"/>
    <property type="match status" value="1"/>
</dbReference>
<accession>A0ABW1S999</accession>
<evidence type="ECO:0000256" key="6">
    <source>
        <dbReference type="SAM" id="Phobius"/>
    </source>
</evidence>
<evidence type="ECO:0000256" key="5">
    <source>
        <dbReference type="ARBA" id="ARBA00023136"/>
    </source>
</evidence>
<evidence type="ECO:0000256" key="4">
    <source>
        <dbReference type="ARBA" id="ARBA00022989"/>
    </source>
</evidence>